<evidence type="ECO:0000256" key="11">
    <source>
        <dbReference type="SAM" id="Phobius"/>
    </source>
</evidence>
<feature type="transmembrane region" description="Helical" evidence="11">
    <location>
        <begin position="70"/>
        <end position="88"/>
    </location>
</feature>
<keyword evidence="8" id="KW-0012">Acyltransferase</keyword>
<dbReference type="EMBL" id="GBRD01000037">
    <property type="protein sequence ID" value="JAG65784.1"/>
    <property type="molecule type" value="Transcribed_RNA"/>
</dbReference>
<keyword evidence="7 11" id="KW-0472">Membrane</keyword>
<evidence type="ECO:0000313" key="12">
    <source>
        <dbReference type="EMBL" id="JAG65784.1"/>
    </source>
</evidence>
<feature type="transmembrane region" description="Helical" evidence="11">
    <location>
        <begin position="6"/>
        <end position="25"/>
    </location>
</feature>
<dbReference type="InterPro" id="IPR004299">
    <property type="entry name" value="MBOAT_fam"/>
</dbReference>
<evidence type="ECO:0000256" key="2">
    <source>
        <dbReference type="ARBA" id="ARBA00005074"/>
    </source>
</evidence>
<sequence length="471" mass="54970">MDWDDIVYLSLLLFSLVFGSFFRQIRDPVAKKWTSTVVGFLIALIVSGNSIYHSIIITLFHAFLVSTASYKIMHIISFTFSFAYLFFFRFAPSFGLQYPGGHTNLIQMILTLKLVGMTFELKDTIEGELKGKNDPEFMFRRIPKPSFADVFHYAYCYSGIITGPYFSFRTFVDMFITPFAKHAGYKNELMGRLMIVPVLGVIHLVLNKYWPIEYVFTDEFYNESSIWYRIWYTIPAFGQFRSRIYIGLRLSEGVCATAGLGCYPAVTDPKPGKGPSKEYAALTQIANDKLAGVSVEYSYATVHSLEFKADFERRVRPSMKYWNMCVQYWLAEFVYHRFPIKPYRILAVFIVSSYWHGFYAGYYFTLCSVPMYLIIEDKVYRWIKDWEYSPLVNCIFDVVGYLYKISIMGYWAFFFRLLTFEASWRYICSIFFLPHIASMGGAYVVSVILAKLYGDSRKSRRDVLLEHDKRQ</sequence>
<feature type="transmembrane region" description="Helical" evidence="11">
    <location>
        <begin position="424"/>
        <end position="450"/>
    </location>
</feature>
<evidence type="ECO:0000256" key="5">
    <source>
        <dbReference type="ARBA" id="ARBA00022692"/>
    </source>
</evidence>
<dbReference type="GO" id="GO:0044233">
    <property type="term" value="C:mitochondria-associated endoplasmic reticulum membrane contact site"/>
    <property type="evidence" value="ECO:0007669"/>
    <property type="project" value="TreeGrafter"/>
</dbReference>
<evidence type="ECO:0000256" key="6">
    <source>
        <dbReference type="ARBA" id="ARBA00022989"/>
    </source>
</evidence>
<dbReference type="AlphaFoldDB" id="A0A0K8TJT2"/>
<protein>
    <recommendedName>
        <fullName evidence="10">Lysophospholipid acyltransferase 7</fullName>
    </recommendedName>
</protein>
<dbReference type="Pfam" id="PF03062">
    <property type="entry name" value="MBOAT"/>
    <property type="match status" value="1"/>
</dbReference>
<accession>A0A0K8TJT2</accession>
<feature type="transmembrane region" description="Helical" evidence="11">
    <location>
        <begin position="189"/>
        <end position="206"/>
    </location>
</feature>
<name>A0A0K8TJT2_LYGHE</name>
<feature type="transmembrane region" description="Helical" evidence="11">
    <location>
        <begin position="150"/>
        <end position="169"/>
    </location>
</feature>
<dbReference type="GO" id="GO:0006661">
    <property type="term" value="P:phosphatidylinositol biosynthetic process"/>
    <property type="evidence" value="ECO:0007669"/>
    <property type="project" value="TreeGrafter"/>
</dbReference>
<dbReference type="PANTHER" id="PTHR13906">
    <property type="entry name" value="PORCUPINE"/>
    <property type="match status" value="1"/>
</dbReference>
<keyword evidence="5 11" id="KW-0812">Transmembrane</keyword>
<feature type="transmembrane region" description="Helical" evidence="11">
    <location>
        <begin position="37"/>
        <end position="64"/>
    </location>
</feature>
<evidence type="ECO:0000256" key="1">
    <source>
        <dbReference type="ARBA" id="ARBA00004141"/>
    </source>
</evidence>
<dbReference type="GO" id="GO:0071617">
    <property type="term" value="F:lysophospholipid acyltransferase activity"/>
    <property type="evidence" value="ECO:0007669"/>
    <property type="project" value="TreeGrafter"/>
</dbReference>
<evidence type="ECO:0000256" key="8">
    <source>
        <dbReference type="ARBA" id="ARBA00023315"/>
    </source>
</evidence>
<dbReference type="InterPro" id="IPR049941">
    <property type="entry name" value="LPLAT_7/PORCN-like"/>
</dbReference>
<dbReference type="GO" id="GO:0030258">
    <property type="term" value="P:lipid modification"/>
    <property type="evidence" value="ECO:0007669"/>
    <property type="project" value="TreeGrafter"/>
</dbReference>
<evidence type="ECO:0000256" key="3">
    <source>
        <dbReference type="ARBA" id="ARBA00010323"/>
    </source>
</evidence>
<comment type="pathway">
    <text evidence="9">Phospholipid metabolism.</text>
</comment>
<organism evidence="12">
    <name type="scientific">Lygus hesperus</name>
    <name type="common">Western plant bug</name>
    <dbReference type="NCBI Taxonomy" id="30085"/>
    <lineage>
        <taxon>Eukaryota</taxon>
        <taxon>Metazoa</taxon>
        <taxon>Ecdysozoa</taxon>
        <taxon>Arthropoda</taxon>
        <taxon>Hexapoda</taxon>
        <taxon>Insecta</taxon>
        <taxon>Pterygota</taxon>
        <taxon>Neoptera</taxon>
        <taxon>Paraneoptera</taxon>
        <taxon>Hemiptera</taxon>
        <taxon>Heteroptera</taxon>
        <taxon>Panheteroptera</taxon>
        <taxon>Cimicomorpha</taxon>
        <taxon>Miridae</taxon>
        <taxon>Mirini</taxon>
        <taxon>Lygus</taxon>
    </lineage>
</organism>
<keyword evidence="6 11" id="KW-1133">Transmembrane helix</keyword>
<dbReference type="PANTHER" id="PTHR13906:SF16">
    <property type="entry name" value="LYSOPHOSPHOLIPID ACYLTRANSFERASE 7"/>
    <property type="match status" value="1"/>
</dbReference>
<evidence type="ECO:0000256" key="10">
    <source>
        <dbReference type="ARBA" id="ARBA00093678"/>
    </source>
</evidence>
<comment type="similarity">
    <text evidence="3">Belongs to the membrane-bound acyltransferase family.</text>
</comment>
<keyword evidence="4" id="KW-0808">Transferase</keyword>
<comment type="pathway">
    <text evidence="2">Lipid metabolism; phospholipid metabolism.</text>
</comment>
<evidence type="ECO:0000256" key="9">
    <source>
        <dbReference type="ARBA" id="ARBA00025707"/>
    </source>
</evidence>
<comment type="subcellular location">
    <subcellularLocation>
        <location evidence="1">Membrane</location>
        <topology evidence="1">Multi-pass membrane protein</topology>
    </subcellularLocation>
</comment>
<feature type="transmembrane region" description="Helical" evidence="11">
    <location>
        <begin position="395"/>
        <end position="418"/>
    </location>
</feature>
<reference evidence="12" key="1">
    <citation type="submission" date="2014-09" db="EMBL/GenBank/DDBJ databases">
        <authorList>
            <person name="Magalhaes I.L.F."/>
            <person name="Oliveira U."/>
            <person name="Santos F.R."/>
            <person name="Vidigal T.H.D.A."/>
            <person name="Brescovit A.D."/>
            <person name="Santos A.J."/>
        </authorList>
    </citation>
    <scope>NUCLEOTIDE SEQUENCE</scope>
</reference>
<evidence type="ECO:0000256" key="4">
    <source>
        <dbReference type="ARBA" id="ARBA00022679"/>
    </source>
</evidence>
<dbReference type="GO" id="GO:0016020">
    <property type="term" value="C:membrane"/>
    <property type="evidence" value="ECO:0007669"/>
    <property type="project" value="UniProtKB-SubCell"/>
</dbReference>
<proteinExistence type="inferred from homology"/>
<evidence type="ECO:0000256" key="7">
    <source>
        <dbReference type="ARBA" id="ARBA00023136"/>
    </source>
</evidence>